<dbReference type="Pfam" id="PF00903">
    <property type="entry name" value="Glyoxalase"/>
    <property type="match status" value="1"/>
</dbReference>
<accession>A0A2S9I8A0</accession>
<evidence type="ECO:0000259" key="1">
    <source>
        <dbReference type="PROSITE" id="PS51819"/>
    </source>
</evidence>
<organism evidence="2 3">
    <name type="scientific">Pantoea coffeiphila</name>
    <dbReference type="NCBI Taxonomy" id="1465635"/>
    <lineage>
        <taxon>Bacteria</taxon>
        <taxon>Pseudomonadati</taxon>
        <taxon>Pseudomonadota</taxon>
        <taxon>Gammaproteobacteria</taxon>
        <taxon>Enterobacterales</taxon>
        <taxon>Erwiniaceae</taxon>
        <taxon>Pantoea</taxon>
    </lineage>
</organism>
<comment type="caution">
    <text evidence="2">The sequence shown here is derived from an EMBL/GenBank/DDBJ whole genome shotgun (WGS) entry which is preliminary data.</text>
</comment>
<gene>
    <name evidence="2" type="ORF">CQW29_18275</name>
</gene>
<evidence type="ECO:0000313" key="2">
    <source>
        <dbReference type="EMBL" id="PRD13954.1"/>
    </source>
</evidence>
<dbReference type="EMBL" id="PDET01000014">
    <property type="protein sequence ID" value="PRD13954.1"/>
    <property type="molecule type" value="Genomic_DNA"/>
</dbReference>
<dbReference type="SUPFAM" id="SSF54593">
    <property type="entry name" value="Glyoxalase/Bleomycin resistance protein/Dihydroxybiphenyl dioxygenase"/>
    <property type="match status" value="1"/>
</dbReference>
<protein>
    <submittedName>
        <fullName evidence="2">Bleomycin resistance protein</fullName>
    </submittedName>
</protein>
<reference evidence="2 3" key="1">
    <citation type="submission" date="2017-10" db="EMBL/GenBank/DDBJ databases">
        <title>Draft genome of two endophytic bacteria isolated from 'guarana' Paullinia cupana (Mart.) Ducke.</title>
        <authorList>
            <person name="Siqueira K.A."/>
            <person name="Liotti R.G."/>
            <person name="Mendes T.A."/>
            <person name="Soares M.A."/>
        </authorList>
    </citation>
    <scope>NUCLEOTIDE SEQUENCE [LARGE SCALE GENOMIC DNA]</scope>
    <source>
        <strain evidence="2 3">342</strain>
    </source>
</reference>
<dbReference type="CDD" id="cd08350">
    <property type="entry name" value="BLMT_like"/>
    <property type="match status" value="1"/>
</dbReference>
<dbReference type="InterPro" id="IPR029068">
    <property type="entry name" value="Glyas_Bleomycin-R_OHBP_Dase"/>
</dbReference>
<dbReference type="Proteomes" id="UP000239181">
    <property type="component" value="Unassembled WGS sequence"/>
</dbReference>
<dbReference type="InterPro" id="IPR037523">
    <property type="entry name" value="VOC_core"/>
</dbReference>
<dbReference type="OrthoDB" id="6624781at2"/>
<dbReference type="InterPro" id="IPR004360">
    <property type="entry name" value="Glyas_Fos-R_dOase_dom"/>
</dbReference>
<evidence type="ECO:0000313" key="3">
    <source>
        <dbReference type="Proteomes" id="UP000239181"/>
    </source>
</evidence>
<keyword evidence="3" id="KW-1185">Reference proteome</keyword>
<dbReference type="RefSeq" id="WP_105594173.1">
    <property type="nucleotide sequence ID" value="NZ_PDET01000014.1"/>
</dbReference>
<dbReference type="Gene3D" id="3.10.180.10">
    <property type="entry name" value="2,3-Dihydroxybiphenyl 1,2-Dioxygenase, domain 1"/>
    <property type="match status" value="1"/>
</dbReference>
<name>A0A2S9I8A0_9GAMM</name>
<feature type="domain" description="VOC" evidence="1">
    <location>
        <begin position="1"/>
        <end position="119"/>
    </location>
</feature>
<sequence>MTDHATPNLPSRSFSATQQFYAGLGFTTTWQDEHWMIMVSGSVVLEFFPHPELDPYSSWFSCCLRLDDVEAFYRLLQAAGIPEKCTDFPRIHPPKMQPWGLKMGALVDPDGTLIRLIENEKKAAQQA</sequence>
<proteinExistence type="predicted"/>
<dbReference type="PROSITE" id="PS51819">
    <property type="entry name" value="VOC"/>
    <property type="match status" value="1"/>
</dbReference>
<dbReference type="AlphaFoldDB" id="A0A2S9I8A0"/>